<dbReference type="Gene3D" id="3.40.50.10320">
    <property type="entry name" value="LmbE-like"/>
    <property type="match status" value="1"/>
</dbReference>
<gene>
    <name evidence="1" type="ORF">LDC_2144</name>
</gene>
<name>D9PKS5_9ZZZZ</name>
<dbReference type="InterPro" id="IPR003737">
    <property type="entry name" value="GlcNAc_PI_deacetylase-related"/>
</dbReference>
<organism evidence="1">
    <name type="scientific">sediment metagenome</name>
    <dbReference type="NCBI Taxonomy" id="749907"/>
    <lineage>
        <taxon>unclassified sequences</taxon>
        <taxon>metagenomes</taxon>
        <taxon>ecological metagenomes</taxon>
    </lineage>
</organism>
<dbReference type="EMBL" id="ADZX01000636">
    <property type="protein sequence ID" value="EFK95858.1"/>
    <property type="molecule type" value="Genomic_DNA"/>
</dbReference>
<proteinExistence type="predicted"/>
<dbReference type="AlphaFoldDB" id="D9PKS5"/>
<sequence length="222" mass="25584">MIVFPHADDEAMISGGFISKLSGMGTDVYWVILTKGEKGNPNGIVDENLKEIRVKEAEKAGKIYKIHNLIQKNYPDGGLESFKMELRKDISGLIKIINPELIITYDISGLYGHPDHVVASNIVTDIVRKNPKIKLWYVSYPKRILNLITLPEKMTKDKNYIQKRTYPSMKILIGINGIINKIRAVYAYKSQKASFQEGLPYKFIPLWFYITLIPYEYFYEKN</sequence>
<comment type="caution">
    <text evidence="1">The sequence shown here is derived from an EMBL/GenBank/DDBJ whole genome shotgun (WGS) entry which is preliminary data.</text>
</comment>
<dbReference type="EC" id="3.5.1.89" evidence="1"/>
<keyword evidence="1" id="KW-0378">Hydrolase</keyword>
<dbReference type="Pfam" id="PF02585">
    <property type="entry name" value="PIG-L"/>
    <property type="match status" value="1"/>
</dbReference>
<reference evidence="1" key="2">
    <citation type="journal article" date="2011" name="Microb. Ecol.">
        <title>Taxonomic and Functional Metagenomic Profiling of the Microbial Community in the Anoxic Sediment of a Sub-saline Shallow Lake (Laguna de Carrizo, Central Spain).</title>
        <authorList>
            <person name="Ferrer M."/>
            <person name="Guazzaroni M.E."/>
            <person name="Richter M."/>
            <person name="Garcia-Salamanca A."/>
            <person name="Yarza P."/>
            <person name="Suarez-Suarez A."/>
            <person name="Solano J."/>
            <person name="Alcaide M."/>
            <person name="van Dillewijn P."/>
            <person name="Molina-Henares M.A."/>
            <person name="Lopez-Cortes N."/>
            <person name="Al-Ramahi Y."/>
            <person name="Guerrero C."/>
            <person name="Acosta A."/>
            <person name="de Eugenio L.I."/>
            <person name="Martinez V."/>
            <person name="Marques S."/>
            <person name="Rojo F."/>
            <person name="Santero E."/>
            <person name="Genilloud O."/>
            <person name="Perez-Perez J."/>
            <person name="Rossello-Mora R."/>
            <person name="Ramos J.L."/>
        </authorList>
    </citation>
    <scope>NUCLEOTIDE SEQUENCE</scope>
</reference>
<dbReference type="PANTHER" id="PTHR12993">
    <property type="entry name" value="N-ACETYLGLUCOSAMINYL-PHOSPHATIDYLINOSITOL DE-N-ACETYLASE-RELATED"/>
    <property type="match status" value="1"/>
</dbReference>
<dbReference type="SUPFAM" id="SSF102588">
    <property type="entry name" value="LmbE-like"/>
    <property type="match status" value="1"/>
</dbReference>
<protein>
    <submittedName>
        <fullName evidence="1">N-acetylglucosaminyl phosphatidylinositol deacetylase</fullName>
        <ecNumber evidence="1">3.5.1.89</ecNumber>
    </submittedName>
</protein>
<accession>D9PKS5</accession>
<dbReference type="PANTHER" id="PTHR12993:SF11">
    <property type="entry name" value="N-ACETYLGLUCOSAMINYL-PHOSPHATIDYLINOSITOL DE-N-ACETYLASE"/>
    <property type="match status" value="1"/>
</dbReference>
<evidence type="ECO:0000313" key="1">
    <source>
        <dbReference type="EMBL" id="EFK95858.1"/>
    </source>
</evidence>
<reference evidence="1" key="1">
    <citation type="submission" date="2010-07" db="EMBL/GenBank/DDBJ databases">
        <authorList>
            <consortium name="CONSOLIDER consortium CSD2007-00005"/>
            <person name="Guazzaroni M.-E."/>
            <person name="Richter M."/>
            <person name="Garcia-Salamanca A."/>
            <person name="Yarza P."/>
            <person name="Ferrer M."/>
        </authorList>
    </citation>
    <scope>NUCLEOTIDE SEQUENCE</scope>
</reference>
<dbReference type="InterPro" id="IPR024078">
    <property type="entry name" value="LmbE-like_dom_sf"/>
</dbReference>
<dbReference type="GO" id="GO:0000225">
    <property type="term" value="F:N-acetylglucosaminylphosphatidylinositol deacetylase activity"/>
    <property type="evidence" value="ECO:0007669"/>
    <property type="project" value="UniProtKB-EC"/>
</dbReference>